<evidence type="ECO:0000313" key="2">
    <source>
        <dbReference type="EMBL" id="KAK0130886.1"/>
    </source>
</evidence>
<sequence>MWPLHRLILTPLVYLIPATPIEEAAETSSEPNQSDARREGIPRMNTWARAAHTWPSTVTQNRAGQLPAKPSARVEATLLDTARDWRMQVDQRLIFPPEIITTNLRPDLVLWSTSQKLLFIVELTVPWEAAVGEAYERKRLKYSDKATEAEQRGWHAQVIPVEVGCRGFVATSTTMLLKGMGVRGQAFDKPSNH</sequence>
<keyword evidence="1" id="KW-0732">Signal</keyword>
<dbReference type="AlphaFoldDB" id="A0AA47LZM1"/>
<gene>
    <name evidence="2" type="ORF">N1851_034431</name>
</gene>
<dbReference type="EMBL" id="JAOPHQ010006600">
    <property type="protein sequence ID" value="KAK0130886.1"/>
    <property type="molecule type" value="Genomic_DNA"/>
</dbReference>
<feature type="signal peptide" evidence="1">
    <location>
        <begin position="1"/>
        <end position="18"/>
    </location>
</feature>
<feature type="chain" id="PRO_5041262689" evidence="1">
    <location>
        <begin position="19"/>
        <end position="193"/>
    </location>
</feature>
<comment type="caution">
    <text evidence="2">The sequence shown here is derived from an EMBL/GenBank/DDBJ whole genome shotgun (WGS) entry which is preliminary data.</text>
</comment>
<keyword evidence="3" id="KW-1185">Reference proteome</keyword>
<proteinExistence type="predicted"/>
<evidence type="ECO:0000313" key="3">
    <source>
        <dbReference type="Proteomes" id="UP001174136"/>
    </source>
</evidence>
<name>A0AA47LZM1_MERPO</name>
<evidence type="ECO:0000256" key="1">
    <source>
        <dbReference type="SAM" id="SignalP"/>
    </source>
</evidence>
<dbReference type="Proteomes" id="UP001174136">
    <property type="component" value="Unassembled WGS sequence"/>
</dbReference>
<accession>A0AA47LZM1</accession>
<reference evidence="2" key="1">
    <citation type="journal article" date="2023" name="Front. Mar. Sci.">
        <title>A new Merluccius polli reference genome to investigate the effects of global change in West African waters.</title>
        <authorList>
            <person name="Mateo J.L."/>
            <person name="Blanco-Fernandez C."/>
            <person name="Garcia-Vazquez E."/>
            <person name="Machado-Schiaffino G."/>
        </authorList>
    </citation>
    <scope>NUCLEOTIDE SEQUENCE</scope>
    <source>
        <strain evidence="2">C29</strain>
        <tissue evidence="2">Fin</tissue>
    </source>
</reference>
<organism evidence="2 3">
    <name type="scientific">Merluccius polli</name>
    <name type="common">Benguela hake</name>
    <name type="synonym">Merluccius cadenati</name>
    <dbReference type="NCBI Taxonomy" id="89951"/>
    <lineage>
        <taxon>Eukaryota</taxon>
        <taxon>Metazoa</taxon>
        <taxon>Chordata</taxon>
        <taxon>Craniata</taxon>
        <taxon>Vertebrata</taxon>
        <taxon>Euteleostomi</taxon>
        <taxon>Actinopterygii</taxon>
        <taxon>Neopterygii</taxon>
        <taxon>Teleostei</taxon>
        <taxon>Neoteleostei</taxon>
        <taxon>Acanthomorphata</taxon>
        <taxon>Zeiogadaria</taxon>
        <taxon>Gadariae</taxon>
        <taxon>Gadiformes</taxon>
        <taxon>Gadoidei</taxon>
        <taxon>Merlucciidae</taxon>
        <taxon>Merluccius</taxon>
    </lineage>
</organism>
<protein>
    <submittedName>
        <fullName evidence="2">Uncharacterized protein</fullName>
    </submittedName>
</protein>